<evidence type="ECO:0000313" key="6">
    <source>
        <dbReference type="Proteomes" id="UP000434475"/>
    </source>
</evidence>
<dbReference type="EMBL" id="WKPR01000038">
    <property type="protein sequence ID" value="MSB22323.1"/>
    <property type="molecule type" value="Genomic_DNA"/>
</dbReference>
<evidence type="ECO:0000259" key="4">
    <source>
        <dbReference type="PROSITE" id="PS51272"/>
    </source>
</evidence>
<dbReference type="PANTHER" id="PTHR43308">
    <property type="entry name" value="OUTER MEMBRANE PROTEIN ALPHA-RELATED"/>
    <property type="match status" value="1"/>
</dbReference>
<keyword evidence="1" id="KW-0677">Repeat</keyword>
<protein>
    <recommendedName>
        <fullName evidence="4">SLH domain-containing protein</fullName>
    </recommendedName>
</protein>
<feature type="signal peptide" evidence="3">
    <location>
        <begin position="1"/>
        <end position="30"/>
    </location>
</feature>
<reference evidence="5 6" key="1">
    <citation type="journal article" date="2019" name="Nat. Med.">
        <title>A library of human gut bacterial isolates paired with longitudinal multiomics data enables mechanistic microbiome research.</title>
        <authorList>
            <person name="Poyet M."/>
            <person name="Groussin M."/>
            <person name="Gibbons S.M."/>
            <person name="Avila-Pacheco J."/>
            <person name="Jiang X."/>
            <person name="Kearney S.M."/>
            <person name="Perrotta A.R."/>
            <person name="Berdy B."/>
            <person name="Zhao S."/>
            <person name="Lieberman T.D."/>
            <person name="Swanson P.K."/>
            <person name="Smith M."/>
            <person name="Roesemann S."/>
            <person name="Alexander J.E."/>
            <person name="Rich S.A."/>
            <person name="Livny J."/>
            <person name="Vlamakis H."/>
            <person name="Clish C."/>
            <person name="Bullock K."/>
            <person name="Deik A."/>
            <person name="Scott J."/>
            <person name="Pierce K.A."/>
            <person name="Xavier R.J."/>
            <person name="Alm E.J."/>
        </authorList>
    </citation>
    <scope>NUCLEOTIDE SEQUENCE [LARGE SCALE GENOMIC DNA]</scope>
    <source>
        <strain evidence="5 6">BIOML-A2</strain>
    </source>
</reference>
<dbReference type="InterPro" id="IPR001119">
    <property type="entry name" value="SLH_dom"/>
</dbReference>
<feature type="region of interest" description="Disordered" evidence="2">
    <location>
        <begin position="749"/>
        <end position="768"/>
    </location>
</feature>
<feature type="domain" description="SLH" evidence="4">
    <location>
        <begin position="1115"/>
        <end position="1178"/>
    </location>
</feature>
<comment type="caution">
    <text evidence="5">The sequence shown here is derived from an EMBL/GenBank/DDBJ whole genome shotgun (WGS) entry which is preliminary data.</text>
</comment>
<evidence type="ECO:0000256" key="1">
    <source>
        <dbReference type="ARBA" id="ARBA00022737"/>
    </source>
</evidence>
<feature type="region of interest" description="Disordered" evidence="2">
    <location>
        <begin position="947"/>
        <end position="984"/>
    </location>
</feature>
<dbReference type="Proteomes" id="UP000434475">
    <property type="component" value="Unassembled WGS sequence"/>
</dbReference>
<name>A0A174UNP7_FLAPL</name>
<feature type="domain" description="SLH" evidence="4">
    <location>
        <begin position="1179"/>
        <end position="1242"/>
    </location>
</feature>
<dbReference type="Pfam" id="PF00395">
    <property type="entry name" value="SLH"/>
    <property type="match status" value="3"/>
</dbReference>
<sequence length="1287" mass="138890">MRIRYRYARSLLAGFLAVVLLFSLVPAASAAQQNSYHDPAENWKEALDRTNELDANAVVTHETFDCAYCNQARDFIVYRTPEYTRTGETALNRGVKFSDGTMLDGKQHGSLDDGTPGVDAYFTGYHWTKAVCQSCGTINANMGTYSYSYDKNVYWLFDCAANFFEDLPESVEIEQVDREYHRVITTGGQYCGFCYGTYHTEDATLERHHMETSIRPELAHQRFVEMDTCADCGYAKTSYTAAKAVVADYYGVADGAPHTVTVSDLSEAGVTTAVRYGHSADACTLTSAPNYTEAGNYTVYYEITYTYADTDMVEDGVAYVHLTATADGSCGCGCGDPDCDCQDPDCDGGCCNQDCEHHFVCHDTVAPSCMALGYDRLMCTECGKMVKANYKDSLGHAYQSVVVREATCETPGKTMDICERCGNVKESTIPQTEHEYETQVLPATCTSPGYTLNECVVCGDRHITDLTPALSHDYAAKTIPADCETGGKTIHTCAGCGSTFVTDYTEPLGHSWDEGTLVTDATCTGEGIMEYTCTRCGATRLEGDAAAGHIPGDAATCTTPQLCTKCGAVIENALGHDYQEDVTAPTCTAMGFTTFTCSRCGDTYDGAYTDPTGHTPSEWIVDKEPDQDSAGSRHKECTVCGEVLETEELEKLYASSTTDEHGEAVVGRYLVIVTDTDSKAPVSGAAVELGGEEHLSIRLPDRRLLDYADQTTITVLLAEPEPPVEGLAVSVTDKNANYCGGKTDKAGQLTVPGSSGTTNEDGNATVGYEDADGSRWTLTVQVERTETGRPIADAAVSVGRTGNITASLPKGQDMDSRHRVTVTVTDQETTPQKNVTVIVKSDLGGTAQGQTNKDGELTVPAADSAYTDDTGTAVVGQYTVIVTDTAEKPVKGALVTLLAGEDGERDAFTVLLPDGRLLDGNDQTVVTVLLPTAKPATGLNVEVSDEQRNHAARDTDKKGQITVPDASGSAGEIIGTDTGDEDKSNTVNVDVADQDGKPVEDAEITVDKDGAVSVTLPDDFTFDEDGPVTVTVTDNKGEAKPGVSVTVEDGDGTTAAGETGKDGKVTLPAAYHFAYLVGYGDGTIGPDRNMTRGEAAAVFARVLSEARGDELEGLRRSRFPDVRRDAWYADYVAYLEKLGVVVGYPDGLFHAEATITREQFVAMSVRLDEWMELETYDSKRGSFPDVPGSHWAADYIQEATRNGWIVGYADGLFHGGDQITRAEVAAIVNRMLGRTADERFIRHNEDELTTFRDLQNPHYWAYYDLMEAANGHTIVTGAEDETWHEVR</sequence>
<gene>
    <name evidence="5" type="ORF">GKE97_22920</name>
</gene>
<accession>A0A174UNP7</accession>
<dbReference type="InterPro" id="IPR051465">
    <property type="entry name" value="Cell_Envelope_Struct_Comp"/>
</dbReference>
<keyword evidence="3" id="KW-0732">Signal</keyword>
<evidence type="ECO:0000313" key="5">
    <source>
        <dbReference type="EMBL" id="MSB22323.1"/>
    </source>
</evidence>
<evidence type="ECO:0000256" key="2">
    <source>
        <dbReference type="SAM" id="MobiDB-lite"/>
    </source>
</evidence>
<feature type="compositionally biased region" description="Basic and acidic residues" evidence="2">
    <location>
        <begin position="947"/>
        <end position="959"/>
    </location>
</feature>
<feature type="domain" description="SLH" evidence="4">
    <location>
        <begin position="1050"/>
        <end position="1113"/>
    </location>
</feature>
<organism evidence="5 6">
    <name type="scientific">Flavonifractor plautii</name>
    <name type="common">Fusobacterium plautii</name>
    <dbReference type="NCBI Taxonomy" id="292800"/>
    <lineage>
        <taxon>Bacteria</taxon>
        <taxon>Bacillati</taxon>
        <taxon>Bacillota</taxon>
        <taxon>Clostridia</taxon>
        <taxon>Eubacteriales</taxon>
        <taxon>Oscillospiraceae</taxon>
        <taxon>Flavonifractor</taxon>
    </lineage>
</organism>
<proteinExistence type="predicted"/>
<feature type="compositionally biased region" description="Polar residues" evidence="2">
    <location>
        <begin position="751"/>
        <end position="762"/>
    </location>
</feature>
<dbReference type="RefSeq" id="WP_009259733.1">
    <property type="nucleotide sequence ID" value="NZ_JADMVA010000049.1"/>
</dbReference>
<feature type="chain" id="PRO_5043680125" description="SLH domain-containing protein" evidence="3">
    <location>
        <begin position="31"/>
        <end position="1287"/>
    </location>
</feature>
<dbReference type="PROSITE" id="PS51272">
    <property type="entry name" value="SLH"/>
    <property type="match status" value="3"/>
</dbReference>
<evidence type="ECO:0000256" key="3">
    <source>
        <dbReference type="SAM" id="SignalP"/>
    </source>
</evidence>